<proteinExistence type="predicted"/>
<comment type="caution">
    <text evidence="1">The sequence shown here is derived from an EMBL/GenBank/DDBJ whole genome shotgun (WGS) entry which is preliminary data.</text>
</comment>
<dbReference type="Proteomes" id="UP001054837">
    <property type="component" value="Unassembled WGS sequence"/>
</dbReference>
<dbReference type="EMBL" id="BPLQ01014375">
    <property type="protein sequence ID" value="GIY79313.1"/>
    <property type="molecule type" value="Genomic_DNA"/>
</dbReference>
<accession>A0AAV4WAE2</accession>
<name>A0AAV4WAE2_9ARAC</name>
<evidence type="ECO:0000313" key="1">
    <source>
        <dbReference type="EMBL" id="GIY79313.1"/>
    </source>
</evidence>
<organism evidence="1 2">
    <name type="scientific">Caerostris darwini</name>
    <dbReference type="NCBI Taxonomy" id="1538125"/>
    <lineage>
        <taxon>Eukaryota</taxon>
        <taxon>Metazoa</taxon>
        <taxon>Ecdysozoa</taxon>
        <taxon>Arthropoda</taxon>
        <taxon>Chelicerata</taxon>
        <taxon>Arachnida</taxon>
        <taxon>Araneae</taxon>
        <taxon>Araneomorphae</taxon>
        <taxon>Entelegynae</taxon>
        <taxon>Araneoidea</taxon>
        <taxon>Araneidae</taxon>
        <taxon>Caerostris</taxon>
    </lineage>
</organism>
<reference evidence="1 2" key="1">
    <citation type="submission" date="2021-06" db="EMBL/GenBank/DDBJ databases">
        <title>Caerostris darwini draft genome.</title>
        <authorList>
            <person name="Kono N."/>
            <person name="Arakawa K."/>
        </authorList>
    </citation>
    <scope>NUCLEOTIDE SEQUENCE [LARGE SCALE GENOMIC DNA]</scope>
</reference>
<sequence>MTKRFQTETLGSDFLQRRADIYGTCANPFDVNHAFQLPPGDTIFHPLPPPHKTSSSSSQFSYQHHSDLYSLPVRNQSVFSCPIMDTFPTLVISFYLGSQSASFSIL</sequence>
<dbReference type="AlphaFoldDB" id="A0AAV4WAE2"/>
<gene>
    <name evidence="1" type="ORF">CDAR_315261</name>
</gene>
<keyword evidence="2" id="KW-1185">Reference proteome</keyword>
<evidence type="ECO:0000313" key="2">
    <source>
        <dbReference type="Proteomes" id="UP001054837"/>
    </source>
</evidence>
<protein>
    <submittedName>
        <fullName evidence="1">Uncharacterized protein</fullName>
    </submittedName>
</protein>